<dbReference type="PROSITE" id="PS50297">
    <property type="entry name" value="ANK_REP_REGION"/>
    <property type="match status" value="23"/>
</dbReference>
<feature type="repeat" description="ANK" evidence="3">
    <location>
        <begin position="3007"/>
        <end position="3039"/>
    </location>
</feature>
<keyword evidence="2 3" id="KW-0040">ANK repeat</keyword>
<feature type="repeat" description="ANK" evidence="3">
    <location>
        <begin position="1483"/>
        <end position="1515"/>
    </location>
</feature>
<dbReference type="SMART" id="SM00248">
    <property type="entry name" value="ANK"/>
    <property type="match status" value="46"/>
</dbReference>
<accession>A0AA35LPF1</accession>
<dbReference type="Pfam" id="PF01048">
    <property type="entry name" value="PNP_UDP_1"/>
    <property type="match status" value="1"/>
</dbReference>
<feature type="repeat" description="ANK" evidence="3">
    <location>
        <begin position="1152"/>
        <end position="1184"/>
    </location>
</feature>
<dbReference type="Pfam" id="PF24883">
    <property type="entry name" value="NPHP3_N"/>
    <property type="match status" value="1"/>
</dbReference>
<dbReference type="SUPFAM" id="SSF48403">
    <property type="entry name" value="Ankyrin repeat"/>
    <property type="match status" value="7"/>
</dbReference>
<dbReference type="InterPro" id="IPR056884">
    <property type="entry name" value="NPHP3-like_N"/>
</dbReference>
<sequence length="3044" mass="329277">MPAQAAESHQQPAGNAPEGMDDNVTNSKRSPFPNDAYQVGWISALPIELAAARGMLDEEHGNPQTLPQKTDNNSYVLGQIHNHKVVIACLPRGEVGASSAALVAQNMMWSFPNIRIGLMVGIGAGIPRCSGNEDDDSDDDDEEDVHLGDVVISSDKKTGGVVAYNFGKKLADGSFEVAYHLDQPPRVLRTTLANLEATHEVRDNLIPKYIGQMLVKLPGKMQSKWMHPGLEKDILFPPDYMHLSGKTCKNCDQGRALRKALDKREDDTPVIHYGVIATGSEVVRHAPTRDQIKSDHNAICLEMEAAGLMNNFPCLVIRGISDYADSHKNDRWHRYAAAAAAACAKEFLSVAQPLEVGENPRAAELVGLLDKIDSKLGIVDAKINTFITASQEEKLRKWLSASNPETNFKAALCTYHPGTCLWFLEGDKFKDWKLASRQSLWMHGIPGSGKTVMSSKIIDNLLSEEMSVLYFFFDTRDSEKQTLDDLLRSLILQLYAQGQSRNILENLFVDKFGEGNKRLFSKDLETTFLSMVNSSGRRFKIILDALDECTTKEDVLDWIQLSNGKPELAEVGFLVTSRNDKVIESGFKKWLNHDCSVPLETEAINKDLTGYIEFCLQSGRYFERWSNHPGVLLKMKQGLVQRADGMFRLAVCQLEILKSCIDIGQVEDEIKRLPRTLEGIYERILRDIREHHHTRVVRILQFLVYSQRPLRIDELVDAIAVDLSREPEFEPERRMPDPQGILEMCPSLLASRALNAEDNTQGNKTSIVIEVVELAHATVKEYLISLGSGSKFYSIADPVTAQGIITTVCLAYLSHIDEKEAQKTRAQFPLAQFSSRYWLQFAKGSDEVLEVREATIRFLSDERTRNLWSSLYNPDFPTTDIQGPYKMATPLYYASLAGLAHTVTKLLQMGADPMNADGGEYGNSLQAACAAGQEEVVKILLLERGIDVNRAAGSLGNALQAASTQKNEKTINMLLEKGAKLQASGGKYGTALQAASARGNHGVVKLLLDKGADPNLLGGKYNNALYIACLRGHEQIVKFLLDRGADSNAESPERGIPLQAAAEGNHTSIIQLLLDNGAHINKQSGLYGSTLQLACVRGSEQVVKLLLDKGADPNQTGGLFGSPLQAASARGDVSLVRLLLEKGADPNAWGGYYKTSIQAASANGYVKVMKLLIYSGVDVNAHDRADEYAYGPNRDRDDDVRREPTNAPVAEDTQREERHWVEKLAMMETNELQEESLLVQQLLIDESKPKQKQDEDPNQGLRYKTQETPWERFEQILLRRLKKNRLRDGVHSNALQAASAQGWTEAVALLLGGPKSAGPPTYASSAQGHAQIVKLLIDHGANPNKLGGFYGTALQAASARGHDQVVAVLLDNWADPRREGGAFDASLPAAAARGHTRIVKLLLQHPGYLNPEETMFQRALYSASAGAYIDIVKLLLNRGADMDVEEQWYIGALQIATKLRHFEIVKMLLENGAGINVPITGDGEEHPLYVALIQGNADIARLFIEAGADLNTGKETDNTPVCAAAKGGHAEMIRLLIDHGAELGSSANNDLSSPELLAAVKNGHEEVVALLLELGATFGGFTLEAACYGKHETILRMLVRSPAMLTVLDDRKREWILPRSLQLTARAGDENLLRILLEAGVSPGPGALQEASARGDIEMVKLLLQAGSGIDEQEGKLGTALQAASKGGNLDLLHLLIEENADVNAFGGQFGTALQAAVVSGHDHIIDALLKAGADINAEGGCRGSALQAAADSGNEKFVAALLGLGCQTINTNRGKYGNALQAASRQGHLGIVRLLLDHGAAVNTRGGKYGTALRAAVSKGHLQVMELLLDSGAIVDMETRKETHSRRFSFSRYPWSWGESSGANTLDSSEDNGVDEEIYWTFPTNPTDTDGEGRETPIPVRSNNMEGGGSHSMFPSTPHTILIEETFEPDPSADDQGGSVPEDTNEEAEHLASELERSHREILDEDCQWERLELVGGEDRQDDEISWIDEVTHSTLRLAALSGNELLIQPLLDAGASFMDLDIYEEFATALDPTIKNGIIERLVGAGADHTMLGRAVKVAAQNGDETSLNRLVQWAATHGVKTSYSEALSAAARHGNENLVKVLLENGADPSAEDYRIDNPFFIALDSGHESVCLLLLDAKANMFSSYQDGFEKAARKDFRRLMPALLSVDMDSDTRTQSYNSALRTAVRCGKGCIMDIVFEMAEKYSVQLDYSAALTFAARGGNENAAKLLIKKGAQLNLENWVDKAEMVRIINTGDEYLTRLLLGSCSQFAGQNEADVRILHLAARKGFTRIVSMLLENGLGPASPSSKYKNVFEAAAAGGHSDMLDLLWGSSGLKDEHSGIALRSACRHGSPQMVERILRTGVDANAHDEKYGTALYAASKRGHIRIAKMLIEAGADVNGQTAIFGSALQVSAARGHVRIAECLLENGARITREDENGRNTLQAAATGIHIHVIDLLLRHDADLNPQAGQWGGALQAAASVGSLKTIKFLLNRGADVNAMGGKYGSALHVAAYHDKNRTANLLLEEGASPDATWRQHGTPLHTAITKKHFRIARALIERGSSVNVQGGLYGNALQALAVVGSDYSFAKDLIERGADVNSVGGKFGCALQAAAKFSPNILKVLLKRGADPNIQGGEYGSPLQAACSTNTKKPIKMLIKAGAEVNSQGGRFESPLLAACMLGSKENIKVLLDRGADVNLCFQDGQLGSPLHAACFAQDKEAVELLLSRGADVDFQFGEHGNALQVSCMMRRQDIVEVLLAKGANTDAKGGKFGGALQAASWAGYPEIVKILLDHGAEVNLKGGLFGDALQAASSGYMFPVGHDSPLAHFGATIDAEGEQGRPDSEENASPSPSLATDESPAYPHPAFLAHHGAEDAEYEYRPWHHAEVIQLLLDNGARIQSEGGHFGNALQAAVISGKESLVGKLMDAGADVNAKGGPFGTSLVAAAACGLTPVVRRLLDAGADINSQSTSYGTALISAVAEGHNNVVGLLLKRGADVHARNQETKETALAVATKQGHDEIIKMLADAGADVNKPDEASATA</sequence>
<evidence type="ECO:0000256" key="3">
    <source>
        <dbReference type="PROSITE-ProRule" id="PRU00023"/>
    </source>
</evidence>
<dbReference type="InterPro" id="IPR036770">
    <property type="entry name" value="Ankyrin_rpt-contain_sf"/>
</dbReference>
<feature type="repeat" description="ANK" evidence="3">
    <location>
        <begin position="987"/>
        <end position="1019"/>
    </location>
</feature>
<keyword evidence="8" id="KW-1185">Reference proteome</keyword>
<dbReference type="EMBL" id="CABFNP030000426">
    <property type="protein sequence ID" value="CAI6014280.1"/>
    <property type="molecule type" value="Genomic_DNA"/>
</dbReference>
<feature type="repeat" description="ANK" evidence="3">
    <location>
        <begin position="2441"/>
        <end position="2473"/>
    </location>
</feature>
<feature type="repeat" description="ANK" evidence="3">
    <location>
        <begin position="1776"/>
        <end position="1808"/>
    </location>
</feature>
<feature type="region of interest" description="Disordered" evidence="4">
    <location>
        <begin position="1881"/>
        <end position="1901"/>
    </location>
</feature>
<evidence type="ECO:0000256" key="1">
    <source>
        <dbReference type="ARBA" id="ARBA00022737"/>
    </source>
</evidence>
<feature type="domain" description="Nucleoside phosphorylase" evidence="5">
    <location>
        <begin position="256"/>
        <end position="347"/>
    </location>
</feature>
<feature type="repeat" description="ANK" evidence="3">
    <location>
        <begin position="1809"/>
        <end position="1841"/>
    </location>
</feature>
<feature type="repeat" description="ANK" evidence="3">
    <location>
        <begin position="1122"/>
        <end position="1151"/>
    </location>
</feature>
<dbReference type="Gene3D" id="3.40.50.1580">
    <property type="entry name" value="Nucleoside phosphorylase domain"/>
    <property type="match status" value="1"/>
</dbReference>
<evidence type="ECO:0000256" key="4">
    <source>
        <dbReference type="SAM" id="MobiDB-lite"/>
    </source>
</evidence>
<evidence type="ECO:0000313" key="7">
    <source>
        <dbReference type="EMBL" id="CAI6014280.1"/>
    </source>
</evidence>
<feature type="repeat" description="ANK" evidence="3">
    <location>
        <begin position="2540"/>
        <end position="2572"/>
    </location>
</feature>
<keyword evidence="1" id="KW-0677">Repeat</keyword>
<dbReference type="SUPFAM" id="SSF53167">
    <property type="entry name" value="Purine and uridine phosphorylases"/>
    <property type="match status" value="1"/>
</dbReference>
<feature type="region of interest" description="Disordered" evidence="4">
    <location>
        <begin position="2838"/>
        <end position="2868"/>
    </location>
</feature>
<feature type="repeat" description="ANK" evidence="3">
    <location>
        <begin position="1415"/>
        <end position="1447"/>
    </location>
</feature>
<feature type="repeat" description="ANK" evidence="3">
    <location>
        <begin position="2478"/>
        <end position="2506"/>
    </location>
</feature>
<dbReference type="PANTHER" id="PTHR24198">
    <property type="entry name" value="ANKYRIN REPEAT AND PROTEIN KINASE DOMAIN-CONTAINING PROTEIN"/>
    <property type="match status" value="1"/>
</dbReference>
<proteinExistence type="predicted"/>
<feature type="repeat" description="ANK" evidence="3">
    <location>
        <begin position="2707"/>
        <end position="2739"/>
    </location>
</feature>
<dbReference type="InterPro" id="IPR035994">
    <property type="entry name" value="Nucleoside_phosphorylase_sf"/>
</dbReference>
<feature type="repeat" description="ANK" evidence="3">
    <location>
        <begin position="1053"/>
        <end position="1085"/>
    </location>
</feature>
<evidence type="ECO:0000256" key="2">
    <source>
        <dbReference type="ARBA" id="ARBA00023043"/>
    </source>
</evidence>
<feature type="repeat" description="ANK" evidence="3">
    <location>
        <begin position="2777"/>
        <end position="2805"/>
    </location>
</feature>
<evidence type="ECO:0000259" key="6">
    <source>
        <dbReference type="Pfam" id="PF24883"/>
    </source>
</evidence>
<evidence type="ECO:0000259" key="5">
    <source>
        <dbReference type="Pfam" id="PF01048"/>
    </source>
</evidence>
<feature type="region of interest" description="Disordered" evidence="4">
    <location>
        <begin position="1188"/>
        <end position="1215"/>
    </location>
</feature>
<dbReference type="GO" id="GO:0009116">
    <property type="term" value="P:nucleoside metabolic process"/>
    <property type="evidence" value="ECO:0007669"/>
    <property type="project" value="InterPro"/>
</dbReference>
<dbReference type="Gene3D" id="3.40.50.300">
    <property type="entry name" value="P-loop containing nucleotide triphosphate hydrolases"/>
    <property type="match status" value="1"/>
</dbReference>
<dbReference type="Gene3D" id="1.25.40.20">
    <property type="entry name" value="Ankyrin repeat-containing domain"/>
    <property type="match status" value="8"/>
</dbReference>
<feature type="repeat" description="ANK" evidence="3">
    <location>
        <begin position="1516"/>
        <end position="1548"/>
    </location>
</feature>
<feature type="repeat" description="ANK" evidence="3">
    <location>
        <begin position="2375"/>
        <end position="2407"/>
    </location>
</feature>
<feature type="compositionally biased region" description="Basic and acidic residues" evidence="4">
    <location>
        <begin position="1188"/>
        <end position="1204"/>
    </location>
</feature>
<feature type="repeat" description="ANK" evidence="3">
    <location>
        <begin position="2342"/>
        <end position="2374"/>
    </location>
</feature>
<feature type="region of interest" description="Disordered" evidence="4">
    <location>
        <begin position="1929"/>
        <end position="1950"/>
    </location>
</feature>
<dbReference type="InterPro" id="IPR027417">
    <property type="entry name" value="P-loop_NTPase"/>
</dbReference>
<dbReference type="Proteomes" id="UP001160390">
    <property type="component" value="Unassembled WGS sequence"/>
</dbReference>
<feature type="repeat" description="ANK" evidence="3">
    <location>
        <begin position="1676"/>
        <end position="1708"/>
    </location>
</feature>
<feature type="repeat" description="ANK" evidence="3">
    <location>
        <begin position="2973"/>
        <end position="3005"/>
    </location>
</feature>
<dbReference type="SUPFAM" id="SSF52540">
    <property type="entry name" value="P-loop containing nucleoside triphosphate hydrolases"/>
    <property type="match status" value="1"/>
</dbReference>
<reference evidence="7" key="1">
    <citation type="submission" date="2023-01" db="EMBL/GenBank/DDBJ databases">
        <authorList>
            <person name="Piombo E."/>
        </authorList>
    </citation>
    <scope>NUCLEOTIDE SEQUENCE</scope>
</reference>
<feature type="compositionally biased region" description="Polar residues" evidence="4">
    <location>
        <begin position="2849"/>
        <end position="2858"/>
    </location>
</feature>
<protein>
    <submittedName>
        <fullName evidence="7">Uncharacterized protein</fullName>
    </submittedName>
</protein>
<feature type="repeat" description="ANK" evidence="3">
    <location>
        <begin position="2085"/>
        <end position="2117"/>
    </location>
</feature>
<comment type="caution">
    <text evidence="7">The sequence shown here is derived from an EMBL/GenBank/DDBJ whole genome shotgun (WGS) entry which is preliminary data.</text>
</comment>
<dbReference type="GO" id="GO:0003824">
    <property type="term" value="F:catalytic activity"/>
    <property type="evidence" value="ECO:0007669"/>
    <property type="project" value="InterPro"/>
</dbReference>
<dbReference type="InterPro" id="IPR000845">
    <property type="entry name" value="Nucleoside_phosphorylase_d"/>
</dbReference>
<dbReference type="PANTHER" id="PTHR24198:SF165">
    <property type="entry name" value="ANKYRIN REPEAT-CONTAINING PROTEIN-RELATED"/>
    <property type="match status" value="1"/>
</dbReference>
<evidence type="ECO:0000313" key="8">
    <source>
        <dbReference type="Proteomes" id="UP001160390"/>
    </source>
</evidence>
<dbReference type="InterPro" id="IPR002110">
    <property type="entry name" value="Ankyrin_rpt"/>
</dbReference>
<feature type="repeat" description="ANK" evidence="3">
    <location>
        <begin position="2943"/>
        <end position="2972"/>
    </location>
</feature>
<feature type="repeat" description="ANK" evidence="3">
    <location>
        <begin position="1709"/>
        <end position="1741"/>
    </location>
</feature>
<feature type="repeat" description="ANK" evidence="3">
    <location>
        <begin position="886"/>
        <end position="918"/>
    </location>
</feature>
<organism evidence="7 8">
    <name type="scientific">Clonostachys chloroleuca</name>
    <dbReference type="NCBI Taxonomy" id="1926264"/>
    <lineage>
        <taxon>Eukaryota</taxon>
        <taxon>Fungi</taxon>
        <taxon>Dikarya</taxon>
        <taxon>Ascomycota</taxon>
        <taxon>Pezizomycotina</taxon>
        <taxon>Sordariomycetes</taxon>
        <taxon>Hypocreomycetidae</taxon>
        <taxon>Hypocreales</taxon>
        <taxon>Bionectriaceae</taxon>
        <taxon>Clonostachys</taxon>
    </lineage>
</organism>
<feature type="repeat" description="ANK" evidence="3">
    <location>
        <begin position="2213"/>
        <end position="2245"/>
    </location>
</feature>
<feature type="region of interest" description="Disordered" evidence="4">
    <location>
        <begin position="1"/>
        <end position="31"/>
    </location>
</feature>
<gene>
    <name evidence="7" type="ORF">CCHLO57077_00011372</name>
</gene>
<feature type="repeat" description="ANK" evidence="3">
    <location>
        <begin position="1643"/>
        <end position="1675"/>
    </location>
</feature>
<dbReference type="PROSITE" id="PS50088">
    <property type="entry name" value="ANK_REPEAT"/>
    <property type="match status" value="29"/>
</dbReference>
<feature type="repeat" description="ANK" evidence="3">
    <location>
        <begin position="2411"/>
        <end position="2440"/>
    </location>
</feature>
<feature type="repeat" description="ANK" evidence="3">
    <location>
        <begin position="1020"/>
        <end position="1052"/>
    </location>
</feature>
<name>A0AA35LPF1_9HYPO</name>
<dbReference type="Pfam" id="PF12796">
    <property type="entry name" value="Ank_2"/>
    <property type="match status" value="12"/>
</dbReference>
<feature type="domain" description="Nephrocystin 3-like N-terminal" evidence="6">
    <location>
        <begin position="418"/>
        <end position="578"/>
    </location>
</feature>
<feature type="repeat" description="ANK" evidence="3">
    <location>
        <begin position="1089"/>
        <end position="1118"/>
    </location>
</feature>
<feature type="repeat" description="ANK" evidence="3">
    <location>
        <begin position="2672"/>
        <end position="2704"/>
    </location>
</feature>